<comment type="subcellular location">
    <subcellularLocation>
        <location evidence="1">Nucleus</location>
    </subcellularLocation>
</comment>
<feature type="compositionally biased region" description="Acidic residues" evidence="5">
    <location>
        <begin position="423"/>
        <end position="447"/>
    </location>
</feature>
<dbReference type="PANTHER" id="PTHR12694">
    <property type="entry name" value="TRANSCRIPTION INITIATION FACTOR IIA SUBUNIT 1"/>
    <property type="match status" value="1"/>
</dbReference>
<dbReference type="Proteomes" id="UP000271087">
    <property type="component" value="Unassembled WGS sequence"/>
</dbReference>
<evidence type="ECO:0000313" key="6">
    <source>
        <dbReference type="EMBL" id="VDK83099.1"/>
    </source>
</evidence>
<dbReference type="GO" id="GO:0006367">
    <property type="term" value="P:transcription initiation at RNA polymerase II promoter"/>
    <property type="evidence" value="ECO:0007669"/>
    <property type="project" value="InterPro"/>
</dbReference>
<keyword evidence="7" id="KW-1185">Reference proteome</keyword>
<dbReference type="SUPFAM" id="SSF50784">
    <property type="entry name" value="Transcription factor IIA (TFIIA), beta-barrel domain"/>
    <property type="match status" value="1"/>
</dbReference>
<dbReference type="WBParaSite" id="nOo.2.0.1.t06622-RA">
    <property type="protein sequence ID" value="nOo.2.0.1.t06622-RA"/>
    <property type="gene ID" value="nOo.2.0.1.g06622"/>
</dbReference>
<comment type="similarity">
    <text evidence="2">Belongs to the TFIIA subunit 1 family.</text>
</comment>
<evidence type="ECO:0000256" key="2">
    <source>
        <dbReference type="ARBA" id="ARBA00010059"/>
    </source>
</evidence>
<dbReference type="STRING" id="42157.A0A182EEW1"/>
<reference evidence="6 7" key="2">
    <citation type="submission" date="2018-08" db="EMBL/GenBank/DDBJ databases">
        <authorList>
            <person name="Laetsch R D."/>
            <person name="Stevens L."/>
            <person name="Kumar S."/>
            <person name="Blaxter L. M."/>
        </authorList>
    </citation>
    <scope>NUCLEOTIDE SEQUENCE [LARGE SCALE GENOMIC DNA]</scope>
</reference>
<dbReference type="Gene3D" id="2.30.18.10">
    <property type="entry name" value="Transcription factor IIA (TFIIA), beta-barrel domain"/>
    <property type="match status" value="1"/>
</dbReference>
<dbReference type="PANTHER" id="PTHR12694:SF8">
    <property type="entry name" value="TRANSCRIPTION INITIATION FACTOR IIA SUBUNIT 1"/>
    <property type="match status" value="1"/>
</dbReference>
<evidence type="ECO:0000313" key="8">
    <source>
        <dbReference type="WBParaSite" id="nOo.2.0.1.t06622-RA"/>
    </source>
</evidence>
<dbReference type="SMART" id="SM01371">
    <property type="entry name" value="TFIIA"/>
    <property type="match status" value="1"/>
</dbReference>
<dbReference type="InterPro" id="IPR009088">
    <property type="entry name" value="TFIIA_b-brl"/>
</dbReference>
<evidence type="ECO:0000256" key="4">
    <source>
        <dbReference type="ARBA" id="ARBA00023242"/>
    </source>
</evidence>
<feature type="compositionally biased region" description="Basic and acidic residues" evidence="5">
    <location>
        <begin position="366"/>
        <end position="376"/>
    </location>
</feature>
<dbReference type="GO" id="GO:0005672">
    <property type="term" value="C:transcription factor TFIIA complex"/>
    <property type="evidence" value="ECO:0007669"/>
    <property type="project" value="InterPro"/>
</dbReference>
<evidence type="ECO:0000256" key="1">
    <source>
        <dbReference type="ARBA" id="ARBA00004123"/>
    </source>
</evidence>
<evidence type="ECO:0000313" key="7">
    <source>
        <dbReference type="Proteomes" id="UP000271087"/>
    </source>
</evidence>
<evidence type="ECO:0000256" key="5">
    <source>
        <dbReference type="SAM" id="MobiDB-lite"/>
    </source>
</evidence>
<protein>
    <submittedName>
        <fullName evidence="8">TFIIA-alpha and beta-like factor</fullName>
    </submittedName>
</protein>
<keyword evidence="3" id="KW-0804">Transcription</keyword>
<reference evidence="8" key="1">
    <citation type="submission" date="2016-06" db="UniProtKB">
        <authorList>
            <consortium name="WormBaseParasite"/>
        </authorList>
    </citation>
    <scope>IDENTIFICATION</scope>
</reference>
<feature type="compositionally biased region" description="Polar residues" evidence="5">
    <location>
        <begin position="353"/>
        <end position="362"/>
    </location>
</feature>
<feature type="compositionally biased region" description="Basic and acidic residues" evidence="5">
    <location>
        <begin position="410"/>
        <end position="420"/>
    </location>
</feature>
<feature type="compositionally biased region" description="Acidic residues" evidence="5">
    <location>
        <begin position="396"/>
        <end position="409"/>
    </location>
</feature>
<dbReference type="Gene3D" id="1.10.287.100">
    <property type="match status" value="1"/>
</dbReference>
<evidence type="ECO:0000256" key="3">
    <source>
        <dbReference type="ARBA" id="ARBA00023163"/>
    </source>
</evidence>
<sequence>MPMQMQHKAAKLKLSPHTSYDTNSLLAYYHCLNNVATAASRPQYCWNISCKLLASLDIFDIFTCIIDFHNSKVMGWTEEVKKFLQADVYKGVINDVIGQVKEAFLDENVDIDVLQQLKKDWEEKLIASNSVDWDGPRYVPPPPLRQMKQPIMTSTTIPPGSTVRIAQNGQVSFHISKLIYRAFNHHILKHILVQQSARSASSSSQAAQPALVMQTSGTSSVQRPVPQVQYISTANIPISSDPNTVVIQRQPVNQNTSQITTMAPGMITFPAGQGQARIVQQGGQQFLMHGSGTANIPTGSSVMILNAGSQIPVTLNNAVVYQPTNRQALQSGQSNVKLEDTIQLLDGATSLTVNTSRAGSSRTSRKHTERETDCKCKGPSKKLLQLDGATRVSDSSSEEEEMDEEDDDDPLRTIADRISEEGNTVEDEDQITEEDPLNSGDDQSDDEDVERLFEAENLVMCQFEKVHRARSKWKFTLKDGIMHIRGKDHCFQRCSAERNLRDDLVLLNIEE</sequence>
<dbReference type="InterPro" id="IPR004855">
    <property type="entry name" value="TFIIA_asu/bsu"/>
</dbReference>
<proteinExistence type="inferred from homology"/>
<dbReference type="Pfam" id="PF03153">
    <property type="entry name" value="TFIIA"/>
    <property type="match status" value="1"/>
</dbReference>
<gene>
    <name evidence="6" type="ORF">NOO_LOCUS6622</name>
</gene>
<feature type="region of interest" description="Disordered" evidence="5">
    <location>
        <begin position="353"/>
        <end position="447"/>
    </location>
</feature>
<accession>A0A182EEW1</accession>
<organism evidence="8">
    <name type="scientific">Onchocerca ochengi</name>
    <name type="common">Filarial nematode worm</name>
    <dbReference type="NCBI Taxonomy" id="42157"/>
    <lineage>
        <taxon>Eukaryota</taxon>
        <taxon>Metazoa</taxon>
        <taxon>Ecdysozoa</taxon>
        <taxon>Nematoda</taxon>
        <taxon>Chromadorea</taxon>
        <taxon>Rhabditida</taxon>
        <taxon>Spirurina</taxon>
        <taxon>Spiruromorpha</taxon>
        <taxon>Filarioidea</taxon>
        <taxon>Onchocercidae</taxon>
        <taxon>Onchocerca</taxon>
    </lineage>
</organism>
<dbReference type="EMBL" id="UYRW01002108">
    <property type="protein sequence ID" value="VDK83099.1"/>
    <property type="molecule type" value="Genomic_DNA"/>
</dbReference>
<keyword evidence="4" id="KW-0539">Nucleus</keyword>
<dbReference type="AlphaFoldDB" id="A0A182EEW1"/>
<dbReference type="SUPFAM" id="SSF47396">
    <property type="entry name" value="Transcription factor IIA (TFIIA), alpha-helical domain"/>
    <property type="match status" value="1"/>
</dbReference>
<dbReference type="OrthoDB" id="6275927at2759"/>
<name>A0A182EEW1_ONCOC</name>
<dbReference type="CDD" id="cd07976">
    <property type="entry name" value="TFIIA_alpha_beta_like"/>
    <property type="match status" value="2"/>
</dbReference>